<name>A0A0L6V7E7_9BASI</name>
<dbReference type="EMBL" id="LAVV01007207">
    <property type="protein sequence ID" value="KNZ56726.1"/>
    <property type="molecule type" value="Genomic_DNA"/>
</dbReference>
<reference evidence="1 2" key="1">
    <citation type="submission" date="2015-08" db="EMBL/GenBank/DDBJ databases">
        <title>Next Generation Sequencing and Analysis of the Genome of Puccinia sorghi L Schw, the Causal Agent of Maize Common Rust.</title>
        <authorList>
            <person name="Rochi L."/>
            <person name="Burguener G."/>
            <person name="Darino M."/>
            <person name="Turjanski A."/>
            <person name="Kreff E."/>
            <person name="Dieguez M.J."/>
            <person name="Sacco F."/>
        </authorList>
    </citation>
    <scope>NUCLEOTIDE SEQUENCE [LARGE SCALE GENOMIC DNA]</scope>
    <source>
        <strain evidence="1 2">RO10H11247</strain>
    </source>
</reference>
<keyword evidence="2" id="KW-1185">Reference proteome</keyword>
<organism evidence="1 2">
    <name type="scientific">Puccinia sorghi</name>
    <dbReference type="NCBI Taxonomy" id="27349"/>
    <lineage>
        <taxon>Eukaryota</taxon>
        <taxon>Fungi</taxon>
        <taxon>Dikarya</taxon>
        <taxon>Basidiomycota</taxon>
        <taxon>Pucciniomycotina</taxon>
        <taxon>Pucciniomycetes</taxon>
        <taxon>Pucciniales</taxon>
        <taxon>Pucciniaceae</taxon>
        <taxon>Puccinia</taxon>
    </lineage>
</organism>
<sequence length="424" mass="48878">MFIKFENTSWKRFMKTGGAFNLFHGSKPHCLAQKAVSKKAAMLGVLSLWHAPSEEEKADHKVQESTNTFPNNEEIELAGDFPAQNDSGEDGFQIKGDFLDNWFSQVSMVSSTAVHYLCCHYFQNFDDWHCFWYHCFRELNLGAAYLLEVPKRLQILVQTSALPKKETAQLPEVDTQKLPGSFFCYSNLSPRMKARLEHAACQLQAVEKLFFAVLDSYFPGWWVFIQHQSFFVELQRFNSLFLSREILSLIPEVSLAFEDYHIAEAEDTRLMLLLFINRGYLSPFVFRDLGLHLGSIVFGKIKKLGLQQEVILEYWKACVPSELPEQSARGASFKFLRFFFNCSWYDESDNELMVPAPVALTMGAPCPWVALYCLQSTRLTTFRVIRGLVSPWVTLNFFQHTRCGTTPQGDRAWKVNRQLQLMKL</sequence>
<comment type="caution">
    <text evidence="1">The sequence shown here is derived from an EMBL/GenBank/DDBJ whole genome shotgun (WGS) entry which is preliminary data.</text>
</comment>
<dbReference type="Proteomes" id="UP000037035">
    <property type="component" value="Unassembled WGS sequence"/>
</dbReference>
<dbReference type="AlphaFoldDB" id="A0A0L6V7E7"/>
<evidence type="ECO:0000313" key="2">
    <source>
        <dbReference type="Proteomes" id="UP000037035"/>
    </source>
</evidence>
<protein>
    <submittedName>
        <fullName evidence="1">Uncharacterized protein</fullName>
    </submittedName>
</protein>
<dbReference type="VEuPathDB" id="FungiDB:VP01_2333g2"/>
<proteinExistence type="predicted"/>
<evidence type="ECO:0000313" key="1">
    <source>
        <dbReference type="EMBL" id="KNZ56726.1"/>
    </source>
</evidence>
<accession>A0A0L6V7E7</accession>
<gene>
    <name evidence="1" type="ORF">VP01_2333g2</name>
</gene>